<dbReference type="InterPro" id="IPR004344">
    <property type="entry name" value="TTL/TTLL_fam"/>
</dbReference>
<dbReference type="GO" id="GO:0005524">
    <property type="term" value="F:ATP binding"/>
    <property type="evidence" value="ECO:0007669"/>
    <property type="project" value="UniProtKB-KW"/>
</dbReference>
<dbReference type="OrthoDB" id="202825at2759"/>
<dbReference type="AlphaFoldDB" id="C1EB94"/>
<dbReference type="InParanoid" id="C1EB94"/>
<reference evidence="5 6" key="1">
    <citation type="journal article" date="2009" name="Science">
        <title>Green evolution and dynamic adaptations revealed by genomes of the marine picoeukaryotes Micromonas.</title>
        <authorList>
            <person name="Worden A.Z."/>
            <person name="Lee J.H."/>
            <person name="Mock T."/>
            <person name="Rouze P."/>
            <person name="Simmons M.P."/>
            <person name="Aerts A.L."/>
            <person name="Allen A.E."/>
            <person name="Cuvelier M.L."/>
            <person name="Derelle E."/>
            <person name="Everett M.V."/>
            <person name="Foulon E."/>
            <person name="Grimwood J."/>
            <person name="Gundlach H."/>
            <person name="Henrissat B."/>
            <person name="Napoli C."/>
            <person name="McDonald S.M."/>
            <person name="Parker M.S."/>
            <person name="Rombauts S."/>
            <person name="Salamov A."/>
            <person name="Von Dassow P."/>
            <person name="Badger J.H."/>
            <person name="Coutinho P.M."/>
            <person name="Demir E."/>
            <person name="Dubchak I."/>
            <person name="Gentemann C."/>
            <person name="Eikrem W."/>
            <person name="Gready J.E."/>
            <person name="John U."/>
            <person name="Lanier W."/>
            <person name="Lindquist E.A."/>
            <person name="Lucas S."/>
            <person name="Mayer K.F."/>
            <person name="Moreau H."/>
            <person name="Not F."/>
            <person name="Otillar R."/>
            <person name="Panaud O."/>
            <person name="Pangilinan J."/>
            <person name="Paulsen I."/>
            <person name="Piegu B."/>
            <person name="Poliakov A."/>
            <person name="Robbens S."/>
            <person name="Schmutz J."/>
            <person name="Toulza E."/>
            <person name="Wyss T."/>
            <person name="Zelensky A."/>
            <person name="Zhou K."/>
            <person name="Armbrust E.V."/>
            <person name="Bhattacharya D."/>
            <person name="Goodenough U.W."/>
            <person name="Van de Peer Y."/>
            <person name="Grigoriev I.V."/>
        </authorList>
    </citation>
    <scope>NUCLEOTIDE SEQUENCE [LARGE SCALE GENOMIC DNA]</scope>
    <source>
        <strain evidence="6">RCC299 / NOUM17</strain>
    </source>
</reference>
<evidence type="ECO:0000313" key="6">
    <source>
        <dbReference type="Proteomes" id="UP000002009"/>
    </source>
</evidence>
<evidence type="ECO:0000256" key="3">
    <source>
        <dbReference type="ARBA" id="ARBA00022840"/>
    </source>
</evidence>
<feature type="region of interest" description="Disordered" evidence="4">
    <location>
        <begin position="764"/>
        <end position="846"/>
    </location>
</feature>
<dbReference type="SUPFAM" id="SSF56059">
    <property type="entry name" value="Glutathione synthetase ATP-binding domain-like"/>
    <property type="match status" value="1"/>
</dbReference>
<evidence type="ECO:0000313" key="5">
    <source>
        <dbReference type="EMBL" id="ACO64992.1"/>
    </source>
</evidence>
<dbReference type="EMBL" id="CP001328">
    <property type="protein sequence ID" value="ACO64992.1"/>
    <property type="molecule type" value="Genomic_DNA"/>
</dbReference>
<sequence>MAGGATKKSPGGGKRGGPKRGATGPPRPKWGVNAKSSTKPAHGAPADVATVETGARLYRSYDPAALGLFKTCTRVDWTDNGEAPDVGAPSSPDGRRMTRVSAKRGALSSLGALSRAAHLNGWRVQVTGDDSACDVYWCASCSAHQLESLCAGLRERTRFPAREQVSFKTTAFVAGEPVTRVLHIPSPTKNVTRGDASSSSSSSASSSSRIPRAPSEAESTAATGDTGASLALTRLKASRATRAKAPAAHAAVPRRLRLRVAKFPGMNDACHKVLFSKLMNRAKALFPAEFAFWPDTLILPDDWLAVADAFGQLGSDNQRDPPLGVPTSIGSNKGADKRPKERRWFICKPDRGSQGAGIFLTDSPTDLERKIRAKCPKVLYKNGLGGLFGAGARVGGGDGQDMGSNAARRAVSGGAGIGGSAKPASTKPGFGSHVPGATPPGGDASTAVGYVVQRYLPKPLLLNGLKFDLRLYVLLLGTEGFPAFLSKEGLARFCTERYQAPDDSTRNKTKSFLTNYTLNKKSEGFVRSDEHDGGADGSKRSLASVMQELAVDNGADVDALWSRIERMVEGTCGAMRHALEDSAESVGVSPETCFQVLGFDVILDENLDPHLLEVNAGPSLAIDNVVPVDPREVRKGHYAPSKPANSRFMDASPVLHECASLDLVPDVCYCRDGGGAAHVHELSAVDAHVKSSALAGALEIVRRAQRGGRLGTGGGEGTHATSGAAARHGGFRGVRVSDGAGAGWWCDQPEEIRAHVAYRRRRTAAASSSDGGSWSGSPVSSGRTDGPGDTAADLDAIDSAIARESTSDSPGAFASSPSDASSPGDASPSGTLARNPTHYPKPRLNPEEDVGWRLASLYSRAKVAFVRTLEAKKTEGGSREREQSHSKLRRALTMTGAMSSSEVDVTLMRWKGKRARAGGAFPHYMDLVYELASRLFPKAPGAAAVGSVLDMLDDAELAAQAPA</sequence>
<dbReference type="RefSeq" id="XP_002503734.1">
    <property type="nucleotide sequence ID" value="XM_002503688.1"/>
</dbReference>
<feature type="region of interest" description="Disordered" evidence="4">
    <location>
        <begin position="316"/>
        <end position="340"/>
    </location>
</feature>
<organism evidence="5 6">
    <name type="scientific">Micromonas commoda (strain RCC299 / NOUM17 / CCMP2709)</name>
    <name type="common">Picoplanktonic green alga</name>
    <dbReference type="NCBI Taxonomy" id="296587"/>
    <lineage>
        <taxon>Eukaryota</taxon>
        <taxon>Viridiplantae</taxon>
        <taxon>Chlorophyta</taxon>
        <taxon>Mamiellophyceae</taxon>
        <taxon>Mamiellales</taxon>
        <taxon>Mamiellaceae</taxon>
        <taxon>Micromonas</taxon>
    </lineage>
</organism>
<dbReference type="Gene3D" id="3.30.470.20">
    <property type="entry name" value="ATP-grasp fold, B domain"/>
    <property type="match status" value="1"/>
</dbReference>
<dbReference type="Pfam" id="PF03133">
    <property type="entry name" value="TTL"/>
    <property type="match status" value="1"/>
</dbReference>
<accession>C1EB94</accession>
<evidence type="ECO:0000256" key="1">
    <source>
        <dbReference type="ARBA" id="ARBA00022598"/>
    </source>
</evidence>
<dbReference type="GO" id="GO:0015631">
    <property type="term" value="F:tubulin binding"/>
    <property type="evidence" value="ECO:0007669"/>
    <property type="project" value="TreeGrafter"/>
</dbReference>
<dbReference type="GO" id="GO:0070740">
    <property type="term" value="F:tubulin-glutamic acid ligase activity"/>
    <property type="evidence" value="ECO:0007669"/>
    <property type="project" value="TreeGrafter"/>
</dbReference>
<feature type="compositionally biased region" description="Low complexity" evidence="4">
    <location>
        <begin position="196"/>
        <end position="208"/>
    </location>
</feature>
<keyword evidence="6" id="KW-1185">Reference proteome</keyword>
<dbReference type="Proteomes" id="UP000002009">
    <property type="component" value="Chromosome 7"/>
</dbReference>
<proteinExistence type="predicted"/>
<feature type="region of interest" description="Disordered" evidence="4">
    <location>
        <begin position="707"/>
        <end position="727"/>
    </location>
</feature>
<dbReference type="KEGG" id="mis:MICPUN_60351"/>
<feature type="compositionally biased region" description="Gly residues" evidence="4">
    <location>
        <begin position="708"/>
        <end position="717"/>
    </location>
</feature>
<dbReference type="PROSITE" id="PS51221">
    <property type="entry name" value="TTL"/>
    <property type="match status" value="1"/>
</dbReference>
<gene>
    <name evidence="5" type="ORF">MICPUN_60351</name>
</gene>
<evidence type="ECO:0000256" key="4">
    <source>
        <dbReference type="SAM" id="MobiDB-lite"/>
    </source>
</evidence>
<dbReference type="eggNOG" id="KOG2158">
    <property type="taxonomic scope" value="Eukaryota"/>
</dbReference>
<keyword evidence="1" id="KW-0436">Ligase</keyword>
<dbReference type="GO" id="GO:0000226">
    <property type="term" value="P:microtubule cytoskeleton organization"/>
    <property type="evidence" value="ECO:0007669"/>
    <property type="project" value="TreeGrafter"/>
</dbReference>
<protein>
    <submittedName>
        <fullName evidence="5">Uncharacterized protein</fullName>
    </submittedName>
</protein>
<dbReference type="PANTHER" id="PTHR12241">
    <property type="entry name" value="TUBULIN POLYGLUTAMYLASE"/>
    <property type="match status" value="1"/>
</dbReference>
<feature type="compositionally biased region" description="Low complexity" evidence="4">
    <location>
        <begin position="764"/>
        <end position="830"/>
    </location>
</feature>
<name>C1EB94_MICCC</name>
<dbReference type="GO" id="GO:0036064">
    <property type="term" value="C:ciliary basal body"/>
    <property type="evidence" value="ECO:0007669"/>
    <property type="project" value="TreeGrafter"/>
</dbReference>
<keyword evidence="2" id="KW-0547">Nucleotide-binding</keyword>
<keyword evidence="3" id="KW-0067">ATP-binding</keyword>
<evidence type="ECO:0000256" key="2">
    <source>
        <dbReference type="ARBA" id="ARBA00022741"/>
    </source>
</evidence>
<feature type="region of interest" description="Disordered" evidence="4">
    <location>
        <begin position="184"/>
        <end position="224"/>
    </location>
</feature>
<dbReference type="GeneID" id="8245375"/>
<dbReference type="PANTHER" id="PTHR12241:SF154">
    <property type="entry name" value="TUBULIN POLYGLUTAMYLASE TTLL11"/>
    <property type="match status" value="1"/>
</dbReference>
<feature type="region of interest" description="Disordered" evidence="4">
    <location>
        <begin position="1"/>
        <end position="46"/>
    </location>
</feature>